<dbReference type="InterPro" id="IPR008914">
    <property type="entry name" value="PEBP"/>
</dbReference>
<dbReference type="Gene3D" id="3.90.280.10">
    <property type="entry name" value="PEBP-like"/>
    <property type="match status" value="1"/>
</dbReference>
<comment type="caution">
    <text evidence="1">The sequence shown here is derived from an EMBL/GenBank/DDBJ whole genome shotgun (WGS) entry which is preliminary data.</text>
</comment>
<dbReference type="EMBL" id="LCSD01000011">
    <property type="protein sequence ID" value="KKW47476.1"/>
    <property type="molecule type" value="Genomic_DNA"/>
</dbReference>
<organism evidence="1 2">
    <name type="scientific">Candidatus Kaiserbacteria bacterium GW2011_GWA2_58_9</name>
    <dbReference type="NCBI Taxonomy" id="1618672"/>
    <lineage>
        <taxon>Bacteria</taxon>
        <taxon>Candidatus Kaiseribacteriota</taxon>
    </lineage>
</organism>
<dbReference type="InterPro" id="IPR036610">
    <property type="entry name" value="PEBP-like_sf"/>
</dbReference>
<dbReference type="CDD" id="cd00865">
    <property type="entry name" value="PEBP_bact_arch"/>
    <property type="match status" value="1"/>
</dbReference>
<dbReference type="SUPFAM" id="SSF49777">
    <property type="entry name" value="PEBP-like"/>
    <property type="match status" value="1"/>
</dbReference>
<dbReference type="InterPro" id="IPR005247">
    <property type="entry name" value="YbhB_YbcL/LppC-like"/>
</dbReference>
<gene>
    <name evidence="1" type="ORF">UY98_C0011G0009</name>
</gene>
<dbReference type="NCBIfam" id="TIGR00481">
    <property type="entry name" value="YbhB/YbcL family Raf kinase inhibitor-like protein"/>
    <property type="match status" value="1"/>
</dbReference>
<name>A0A0G1YW25_9BACT</name>
<sequence length="199" mass="21059">MRNAYALLGFTTLLVIVGAVYAFNRGSAENANEPITSSSDGSMASTLALASAAFQNGESIPSPYTCDAENVSPPLRISGVPEGAKSLALVMDDPDVPKALRPDGVFDHWTLFNIPPDTREIAQAGSAGTPGANGAGKNAYTGPCPPKEYEPSEHRYFFRLYALDAELSLPEGAAKADVLNAMEGHVLGQAELVGRYKRR</sequence>
<dbReference type="Proteomes" id="UP000034789">
    <property type="component" value="Unassembled WGS sequence"/>
</dbReference>
<evidence type="ECO:0000313" key="2">
    <source>
        <dbReference type="Proteomes" id="UP000034789"/>
    </source>
</evidence>
<reference evidence="1 2" key="1">
    <citation type="journal article" date="2015" name="Nature">
        <title>rRNA introns, odd ribosomes, and small enigmatic genomes across a large radiation of phyla.</title>
        <authorList>
            <person name="Brown C.T."/>
            <person name="Hug L.A."/>
            <person name="Thomas B.C."/>
            <person name="Sharon I."/>
            <person name="Castelle C.J."/>
            <person name="Singh A."/>
            <person name="Wilkins M.J."/>
            <person name="Williams K.H."/>
            <person name="Banfield J.F."/>
        </authorList>
    </citation>
    <scope>NUCLEOTIDE SEQUENCE [LARGE SCALE GENOMIC DNA]</scope>
</reference>
<evidence type="ECO:0000313" key="1">
    <source>
        <dbReference type="EMBL" id="KKW47476.1"/>
    </source>
</evidence>
<dbReference type="PANTHER" id="PTHR30289">
    <property type="entry name" value="UNCHARACTERIZED PROTEIN YBCL-RELATED"/>
    <property type="match status" value="1"/>
</dbReference>
<proteinExistence type="predicted"/>
<accession>A0A0G1YW25</accession>
<dbReference type="AlphaFoldDB" id="A0A0G1YW25"/>
<dbReference type="PANTHER" id="PTHR30289:SF1">
    <property type="entry name" value="PEBP (PHOSPHATIDYLETHANOLAMINE-BINDING PROTEIN) FAMILY PROTEIN"/>
    <property type="match status" value="1"/>
</dbReference>
<protein>
    <submittedName>
        <fullName evidence="1">YbhB and YbcL</fullName>
    </submittedName>
</protein>
<dbReference type="Pfam" id="PF01161">
    <property type="entry name" value="PBP"/>
    <property type="match status" value="1"/>
</dbReference>